<evidence type="ECO:0000259" key="7">
    <source>
        <dbReference type="Pfam" id="PF04024"/>
    </source>
</evidence>
<proteinExistence type="predicted"/>
<feature type="transmembrane region" description="Helical" evidence="6">
    <location>
        <begin position="119"/>
        <end position="140"/>
    </location>
</feature>
<evidence type="ECO:0000256" key="5">
    <source>
        <dbReference type="ARBA" id="ARBA00023136"/>
    </source>
</evidence>
<sequence length="147" mass="16744">MRKLYRSRENKILAGVCGGLGEYFEIDPVIIRLLWIVLSLVWGFGVILYIIAIFIIPPQPQGNRYSDEHLEETPGTEHHHISHNLEDEDRKVVIGLFALLFIVIGLIILVSIITPSTFFFRNFIKIVISILLIGIGAYLISKSRTKK</sequence>
<dbReference type="InterPro" id="IPR007168">
    <property type="entry name" value="Phageshock_PspC_N"/>
</dbReference>
<dbReference type="GO" id="GO:0005886">
    <property type="term" value="C:plasma membrane"/>
    <property type="evidence" value="ECO:0007669"/>
    <property type="project" value="UniProtKB-SubCell"/>
</dbReference>
<dbReference type="RefSeq" id="WP_169925149.1">
    <property type="nucleotide sequence ID" value="NZ_AZRN01000021.1"/>
</dbReference>
<comment type="subcellular location">
    <subcellularLocation>
        <location evidence="1">Cell membrane</location>
        <topology evidence="1">Single-pass membrane protein</topology>
    </subcellularLocation>
</comment>
<organism evidence="8 9">
    <name type="scientific">Petrotoga mexicana DSM 14811</name>
    <dbReference type="NCBI Taxonomy" id="1122954"/>
    <lineage>
        <taxon>Bacteria</taxon>
        <taxon>Thermotogati</taxon>
        <taxon>Thermotogota</taxon>
        <taxon>Thermotogae</taxon>
        <taxon>Petrotogales</taxon>
        <taxon>Petrotogaceae</taxon>
        <taxon>Petrotoga</taxon>
    </lineage>
</organism>
<protein>
    <submittedName>
        <fullName evidence="8">Phage-shock protein</fullName>
    </submittedName>
</protein>
<feature type="transmembrane region" description="Helical" evidence="6">
    <location>
        <begin position="92"/>
        <end position="113"/>
    </location>
</feature>
<dbReference type="EMBL" id="AZRN01000021">
    <property type="protein sequence ID" value="PNR99442.1"/>
    <property type="molecule type" value="Genomic_DNA"/>
</dbReference>
<reference evidence="8 9" key="1">
    <citation type="submission" date="2013-12" db="EMBL/GenBank/DDBJ databases">
        <title>Comparative genomics of Petrotoga isolates.</title>
        <authorList>
            <person name="Nesbo C.L."/>
            <person name="Charchuk R."/>
            <person name="Chow K."/>
        </authorList>
    </citation>
    <scope>NUCLEOTIDE SEQUENCE [LARGE SCALE GENOMIC DNA]</scope>
    <source>
        <strain evidence="8 9">DSM 14811</strain>
    </source>
</reference>
<feature type="domain" description="Phage shock protein PspC N-terminal" evidence="7">
    <location>
        <begin position="2"/>
        <end position="58"/>
    </location>
</feature>
<dbReference type="Proteomes" id="UP000236604">
    <property type="component" value="Unassembled WGS sequence"/>
</dbReference>
<keyword evidence="2" id="KW-1003">Cell membrane</keyword>
<comment type="caution">
    <text evidence="8">The sequence shown here is derived from an EMBL/GenBank/DDBJ whole genome shotgun (WGS) entry which is preliminary data.</text>
</comment>
<evidence type="ECO:0000256" key="1">
    <source>
        <dbReference type="ARBA" id="ARBA00004162"/>
    </source>
</evidence>
<evidence type="ECO:0000256" key="3">
    <source>
        <dbReference type="ARBA" id="ARBA00022692"/>
    </source>
</evidence>
<evidence type="ECO:0000313" key="8">
    <source>
        <dbReference type="EMBL" id="PNR99442.1"/>
    </source>
</evidence>
<accession>A0A2K1P9H3</accession>
<evidence type="ECO:0000256" key="6">
    <source>
        <dbReference type="SAM" id="Phobius"/>
    </source>
</evidence>
<evidence type="ECO:0000313" key="9">
    <source>
        <dbReference type="Proteomes" id="UP000236604"/>
    </source>
</evidence>
<keyword evidence="4 6" id="KW-1133">Transmembrane helix</keyword>
<name>A0A2K1P9H3_9BACT</name>
<keyword evidence="5 6" id="KW-0472">Membrane</keyword>
<dbReference type="PANTHER" id="PTHR33885:SF3">
    <property type="entry name" value="PHAGE SHOCK PROTEIN C"/>
    <property type="match status" value="1"/>
</dbReference>
<keyword evidence="3 6" id="KW-0812">Transmembrane</keyword>
<dbReference type="PANTHER" id="PTHR33885">
    <property type="entry name" value="PHAGE SHOCK PROTEIN C"/>
    <property type="match status" value="1"/>
</dbReference>
<gene>
    <name evidence="8" type="ORF">X927_05575</name>
</gene>
<dbReference type="InterPro" id="IPR052027">
    <property type="entry name" value="PspC"/>
</dbReference>
<dbReference type="Pfam" id="PF04024">
    <property type="entry name" value="PspC"/>
    <property type="match status" value="1"/>
</dbReference>
<evidence type="ECO:0000256" key="2">
    <source>
        <dbReference type="ARBA" id="ARBA00022475"/>
    </source>
</evidence>
<evidence type="ECO:0000256" key="4">
    <source>
        <dbReference type="ARBA" id="ARBA00022989"/>
    </source>
</evidence>
<keyword evidence="9" id="KW-1185">Reference proteome</keyword>
<feature type="transmembrane region" description="Helical" evidence="6">
    <location>
        <begin position="33"/>
        <end position="56"/>
    </location>
</feature>
<dbReference type="AlphaFoldDB" id="A0A2K1P9H3"/>